<comment type="caution">
    <text evidence="2">The sequence shown here is derived from an EMBL/GenBank/DDBJ whole genome shotgun (WGS) entry which is preliminary data.</text>
</comment>
<protein>
    <submittedName>
        <fullName evidence="2">Pitrilysin family protein</fullName>
    </submittedName>
</protein>
<dbReference type="Proteomes" id="UP001500866">
    <property type="component" value="Unassembled WGS sequence"/>
</dbReference>
<name>A0ABN1GI67_9BACI</name>
<accession>A0ABN1GI67</accession>
<dbReference type="InterPro" id="IPR050361">
    <property type="entry name" value="MPP/UQCRC_Complex"/>
</dbReference>
<dbReference type="RefSeq" id="WP_343815263.1">
    <property type="nucleotide sequence ID" value="NZ_BAAADS010000025.1"/>
</dbReference>
<sequence length="429" mass="48893">MTVTNVHEVMENGIRFHLVPNKKHKTISVVVKMMAPLSREDITKRALIPHILQQGTASFPDRSSIQRKLDDLYGAVLSLDGAKKGNYHIISVRLEIANQTFISNEGSILDEGLELLREVIFNPKISGDSFDPSVTTRQKDILKQKIHALMDDKMSYANMRLIDEMCEEETYQLHVQGYERDLKDITPTNLYGYYQTLLKEDQMDIYVGGDFHPDEMASKLKHYFKRNKPVKTFTNQTESVKTIEKPKTVMEQQNLQQAKLHLGYRTHCTFQNNKYPALQVFNGLFGGFPSSKLFLNVREENSLAYYAASRIESHKGLMLVFSGIAPGDYEKAREIIEEQMQAMKKGDFNEGNIADTKELIVNQLRETMDHPQGLIEMMYQNAVAGTSRTPEELIESINSVTKQEIVDVADQIELDTVYLLTSKGGTTHE</sequence>
<dbReference type="Pfam" id="PF05193">
    <property type="entry name" value="Peptidase_M16_C"/>
    <property type="match status" value="1"/>
</dbReference>
<dbReference type="NCBIfam" id="NF047422">
    <property type="entry name" value="YfmF_fam"/>
    <property type="match status" value="1"/>
</dbReference>
<evidence type="ECO:0000313" key="2">
    <source>
        <dbReference type="EMBL" id="GAA0612027.1"/>
    </source>
</evidence>
<dbReference type="EMBL" id="BAAADS010000025">
    <property type="protein sequence ID" value="GAA0612027.1"/>
    <property type="molecule type" value="Genomic_DNA"/>
</dbReference>
<keyword evidence="3" id="KW-1185">Reference proteome</keyword>
<gene>
    <name evidence="2" type="ORF">GCM10009001_31570</name>
</gene>
<feature type="domain" description="Peptidase M16 C-terminal" evidence="1">
    <location>
        <begin position="184"/>
        <end position="358"/>
    </location>
</feature>
<organism evidence="2 3">
    <name type="scientific">Virgibacillus siamensis</name>
    <dbReference type="NCBI Taxonomy" id="480071"/>
    <lineage>
        <taxon>Bacteria</taxon>
        <taxon>Bacillati</taxon>
        <taxon>Bacillota</taxon>
        <taxon>Bacilli</taxon>
        <taxon>Bacillales</taxon>
        <taxon>Bacillaceae</taxon>
        <taxon>Virgibacillus</taxon>
    </lineage>
</organism>
<reference evidence="2 3" key="1">
    <citation type="journal article" date="2019" name="Int. J. Syst. Evol. Microbiol.">
        <title>The Global Catalogue of Microorganisms (GCM) 10K type strain sequencing project: providing services to taxonomists for standard genome sequencing and annotation.</title>
        <authorList>
            <consortium name="The Broad Institute Genomics Platform"/>
            <consortium name="The Broad Institute Genome Sequencing Center for Infectious Disease"/>
            <person name="Wu L."/>
            <person name="Ma J."/>
        </authorList>
    </citation>
    <scope>NUCLEOTIDE SEQUENCE [LARGE SCALE GENOMIC DNA]</scope>
    <source>
        <strain evidence="2 3">JCM 15395</strain>
    </source>
</reference>
<evidence type="ECO:0000313" key="3">
    <source>
        <dbReference type="Proteomes" id="UP001500866"/>
    </source>
</evidence>
<proteinExistence type="predicted"/>
<dbReference type="Gene3D" id="3.30.830.10">
    <property type="entry name" value="Metalloenzyme, LuxS/M16 peptidase-like"/>
    <property type="match status" value="2"/>
</dbReference>
<dbReference type="InterPro" id="IPR011249">
    <property type="entry name" value="Metalloenz_LuxS/M16"/>
</dbReference>
<evidence type="ECO:0000259" key="1">
    <source>
        <dbReference type="Pfam" id="PF05193"/>
    </source>
</evidence>
<dbReference type="InterPro" id="IPR007863">
    <property type="entry name" value="Peptidase_M16_C"/>
</dbReference>
<dbReference type="PANTHER" id="PTHR11851">
    <property type="entry name" value="METALLOPROTEASE"/>
    <property type="match status" value="1"/>
</dbReference>
<dbReference type="SUPFAM" id="SSF63411">
    <property type="entry name" value="LuxS/MPP-like metallohydrolase"/>
    <property type="match status" value="2"/>
</dbReference>
<dbReference type="PANTHER" id="PTHR11851:SF186">
    <property type="entry name" value="INACTIVE METALLOPROTEASE YMFF-RELATED"/>
    <property type="match status" value="1"/>
</dbReference>